<comment type="caution">
    <text evidence="1">The sequence shown here is derived from an EMBL/GenBank/DDBJ whole genome shotgun (WGS) entry which is preliminary data.</text>
</comment>
<dbReference type="OrthoDB" id="9976365at2"/>
<dbReference type="EMBL" id="JADBGF010000001">
    <property type="protein sequence ID" value="MBE1599830.1"/>
    <property type="molecule type" value="Genomic_DNA"/>
</dbReference>
<accession>A0A8I0P7P5</accession>
<reference evidence="1 2" key="1">
    <citation type="submission" date="2020-10" db="EMBL/GenBank/DDBJ databases">
        <title>Sequencing the genomes of 1000 actinobacteria strains.</title>
        <authorList>
            <person name="Klenk H.-P."/>
        </authorList>
    </citation>
    <scope>NUCLEOTIDE SEQUENCE [LARGE SCALE GENOMIC DNA]</scope>
    <source>
        <strain evidence="1 2">DSM 41803</strain>
    </source>
</reference>
<proteinExistence type="predicted"/>
<gene>
    <name evidence="1" type="ORF">H4687_005959</name>
</gene>
<name>A0A8I0P7P5_9ACTN</name>
<dbReference type="AlphaFoldDB" id="A0A8I0P7P5"/>
<dbReference type="Proteomes" id="UP000629287">
    <property type="component" value="Unassembled WGS sequence"/>
</dbReference>
<keyword evidence="2" id="KW-1185">Reference proteome</keyword>
<evidence type="ECO:0000313" key="1">
    <source>
        <dbReference type="EMBL" id="MBE1599830.1"/>
    </source>
</evidence>
<dbReference type="GeneID" id="86830498"/>
<dbReference type="RefSeq" id="WP_050399578.1">
    <property type="nucleotide sequence ID" value="NZ_JADBGF010000001.1"/>
</dbReference>
<protein>
    <submittedName>
        <fullName evidence="1">Uncharacterized protein</fullName>
    </submittedName>
</protein>
<evidence type="ECO:0000313" key="2">
    <source>
        <dbReference type="Proteomes" id="UP000629287"/>
    </source>
</evidence>
<sequence length="65" mass="7251">MTALLNALSFFDTSFDISFDIAFDDRLTAVTVLHVTDIGVRNFTLTLTGYGREHRARSGRCTGHE</sequence>
<organism evidence="1 2">
    <name type="scientific">Streptomyces stelliscabiei</name>
    <dbReference type="NCBI Taxonomy" id="146820"/>
    <lineage>
        <taxon>Bacteria</taxon>
        <taxon>Bacillati</taxon>
        <taxon>Actinomycetota</taxon>
        <taxon>Actinomycetes</taxon>
        <taxon>Kitasatosporales</taxon>
        <taxon>Streptomycetaceae</taxon>
        <taxon>Streptomyces</taxon>
    </lineage>
</organism>